<evidence type="ECO:0000259" key="13">
    <source>
        <dbReference type="SMART" id="SM00934"/>
    </source>
</evidence>
<evidence type="ECO:0000256" key="3">
    <source>
        <dbReference type="ARBA" id="ARBA00011738"/>
    </source>
</evidence>
<dbReference type="SMART" id="SM00934">
    <property type="entry name" value="OMPdecase"/>
    <property type="match status" value="1"/>
</dbReference>
<dbReference type="Proteomes" id="UP001238179">
    <property type="component" value="Chromosome"/>
</dbReference>
<feature type="active site" description="For OMPdecase activity" evidence="10">
    <location>
        <position position="66"/>
    </location>
</feature>
<feature type="active site" description="For OMPdecase activity" evidence="10">
    <location>
        <position position="64"/>
    </location>
</feature>
<feature type="binding site" evidence="9 11">
    <location>
        <position position="16"/>
    </location>
    <ligand>
        <name>substrate</name>
    </ligand>
</feature>
<keyword evidence="6 9" id="KW-0456">Lyase</keyword>
<evidence type="ECO:0000256" key="6">
    <source>
        <dbReference type="ARBA" id="ARBA00023239"/>
    </source>
</evidence>
<feature type="binding site" evidence="9">
    <location>
        <begin position="64"/>
        <end position="73"/>
    </location>
    <ligand>
        <name>substrate</name>
    </ligand>
</feature>
<evidence type="ECO:0000256" key="7">
    <source>
        <dbReference type="ARBA" id="ARBA00049157"/>
    </source>
</evidence>
<feature type="binding site" evidence="9 11">
    <location>
        <position position="196"/>
    </location>
    <ligand>
        <name>substrate</name>
    </ligand>
</feature>
<evidence type="ECO:0000256" key="4">
    <source>
        <dbReference type="ARBA" id="ARBA00022793"/>
    </source>
</evidence>
<dbReference type="GO" id="GO:0004590">
    <property type="term" value="F:orotidine-5'-phosphate decarboxylase activity"/>
    <property type="evidence" value="ECO:0007669"/>
    <property type="project" value="UniProtKB-UniRule"/>
</dbReference>
<dbReference type="InterPro" id="IPR014732">
    <property type="entry name" value="OMPdecase"/>
</dbReference>
<proteinExistence type="inferred from homology"/>
<feature type="binding site" evidence="9 11">
    <location>
        <position position="216"/>
    </location>
    <ligand>
        <name>substrate</name>
    </ligand>
</feature>
<protein>
    <recommendedName>
        <fullName evidence="9">Orotidine 5'-phosphate decarboxylase</fullName>
        <ecNumber evidence="9">4.1.1.23</ecNumber>
    </recommendedName>
    <alternativeName>
        <fullName evidence="9">OMP decarboxylase</fullName>
        <shortName evidence="9">OMPDCase</shortName>
        <shortName evidence="9">OMPdecase</shortName>
    </alternativeName>
</protein>
<comment type="catalytic activity">
    <reaction evidence="7 9 12">
        <text>orotidine 5'-phosphate + H(+) = UMP + CO2</text>
        <dbReference type="Rhea" id="RHEA:11596"/>
        <dbReference type="ChEBI" id="CHEBI:15378"/>
        <dbReference type="ChEBI" id="CHEBI:16526"/>
        <dbReference type="ChEBI" id="CHEBI:57538"/>
        <dbReference type="ChEBI" id="CHEBI:57865"/>
        <dbReference type="EC" id="4.1.1.23"/>
    </reaction>
</comment>
<evidence type="ECO:0000256" key="1">
    <source>
        <dbReference type="ARBA" id="ARBA00002356"/>
    </source>
</evidence>
<dbReference type="EC" id="4.1.1.23" evidence="9"/>
<dbReference type="InterPro" id="IPR001754">
    <property type="entry name" value="OMPdeCOase_dom"/>
</dbReference>
<sequence>MTVAQSIIDRLVVALDVPTGAEALALARTLSGRAGMFKVGLELFCAEGPAFVREVQKAGPVFLDLKLHDIPNTVHRAMEALLPMNPSLVTIHTQGGPAMIEAAAQAVKAHRQRGGRTQLLGVTVLTSLDREALARLGSTAEPGDLALHLARLAKACGCDGVVCSAHEAASVRDACGAPFHRLTPGIRPGGVATQDQARVVTPAQALREGATWLVVGRPITQAPDPAAAAQGILLEMAGA</sequence>
<dbReference type="InterPro" id="IPR047596">
    <property type="entry name" value="OMPdecase_bac"/>
</dbReference>
<dbReference type="InterPro" id="IPR018089">
    <property type="entry name" value="OMPdecase_AS"/>
</dbReference>
<dbReference type="EMBL" id="AP027080">
    <property type="protein sequence ID" value="BDU74547.1"/>
    <property type="molecule type" value="Genomic_DNA"/>
</dbReference>
<dbReference type="GO" id="GO:0005829">
    <property type="term" value="C:cytosol"/>
    <property type="evidence" value="ECO:0007669"/>
    <property type="project" value="TreeGrafter"/>
</dbReference>
<dbReference type="Gene3D" id="3.20.20.70">
    <property type="entry name" value="Aldolase class I"/>
    <property type="match status" value="1"/>
</dbReference>
<comment type="function">
    <text evidence="1 9">Catalyzes the decarboxylation of orotidine 5'-monophosphate (OMP) to uridine 5'-monophosphate (UMP).</text>
</comment>
<evidence type="ECO:0000256" key="9">
    <source>
        <dbReference type="HAMAP-Rule" id="MF_01200"/>
    </source>
</evidence>
<evidence type="ECO:0000256" key="12">
    <source>
        <dbReference type="RuleBase" id="RU000512"/>
    </source>
</evidence>
<dbReference type="PROSITE" id="PS00156">
    <property type="entry name" value="OMPDECASE"/>
    <property type="match status" value="1"/>
</dbReference>
<dbReference type="RefSeq" id="WP_316413221.1">
    <property type="nucleotide sequence ID" value="NZ_AP027080.1"/>
</dbReference>
<evidence type="ECO:0000313" key="14">
    <source>
        <dbReference type="EMBL" id="BDU74547.1"/>
    </source>
</evidence>
<evidence type="ECO:0000256" key="2">
    <source>
        <dbReference type="ARBA" id="ARBA00004861"/>
    </source>
</evidence>
<feature type="domain" description="Orotidine 5'-phosphate decarboxylase" evidence="13">
    <location>
        <begin position="10"/>
        <end position="232"/>
    </location>
</feature>
<dbReference type="FunFam" id="3.20.20.70:FF:000015">
    <property type="entry name" value="Orotidine 5'-phosphate decarboxylase"/>
    <property type="match status" value="1"/>
</dbReference>
<dbReference type="HAMAP" id="MF_01200_B">
    <property type="entry name" value="OMPdecase_type1_B"/>
    <property type="match status" value="1"/>
</dbReference>
<dbReference type="KEGG" id="msil:METEAL_37210"/>
<dbReference type="NCBIfam" id="NF001273">
    <property type="entry name" value="PRK00230.1"/>
    <property type="match status" value="1"/>
</dbReference>
<evidence type="ECO:0000256" key="11">
    <source>
        <dbReference type="PIRSR" id="PIRSR614732-2"/>
    </source>
</evidence>
<keyword evidence="5 9" id="KW-0665">Pyrimidine biosynthesis</keyword>
<evidence type="ECO:0000256" key="10">
    <source>
        <dbReference type="PIRSR" id="PIRSR614732-1"/>
    </source>
</evidence>
<comment type="pathway">
    <text evidence="2 9 12">Pyrimidine metabolism; UMP biosynthesis via de novo pathway; UMP from orotate: step 2/2.</text>
</comment>
<reference evidence="15" key="1">
    <citation type="journal article" date="2023" name="Int. J. Syst. Evol. Microbiol.">
        <title>Mesoterricola silvestris gen. nov., sp. nov., Mesoterricola sediminis sp. nov., Geothrix oryzae sp. nov., Geothrix edaphica sp. nov., Geothrix rubra sp. nov., and Geothrix limicola sp. nov., six novel members of Acidobacteriota isolated from soils.</title>
        <authorList>
            <person name="Itoh H."/>
            <person name="Sugisawa Y."/>
            <person name="Mise K."/>
            <person name="Xu Z."/>
            <person name="Kuniyasu M."/>
            <person name="Ushijima N."/>
            <person name="Kawano K."/>
            <person name="Kobayashi E."/>
            <person name="Shiratori Y."/>
            <person name="Masuda Y."/>
            <person name="Senoo K."/>
        </authorList>
    </citation>
    <scope>NUCLEOTIDE SEQUENCE [LARGE SCALE GENOMIC DNA]</scope>
    <source>
        <strain evidence="15">W79</strain>
    </source>
</reference>
<feature type="binding site" evidence="9 11">
    <location>
        <position position="217"/>
    </location>
    <ligand>
        <name>substrate</name>
    </ligand>
</feature>
<evidence type="ECO:0000256" key="5">
    <source>
        <dbReference type="ARBA" id="ARBA00022975"/>
    </source>
</evidence>
<dbReference type="InterPro" id="IPR011060">
    <property type="entry name" value="RibuloseP-bd_barrel"/>
</dbReference>
<dbReference type="NCBIfam" id="TIGR01740">
    <property type="entry name" value="pyrF"/>
    <property type="match status" value="1"/>
</dbReference>
<feature type="active site" description="For OMPdecase activity" evidence="10">
    <location>
        <position position="69"/>
    </location>
</feature>
<dbReference type="Pfam" id="PF00215">
    <property type="entry name" value="OMPdecase"/>
    <property type="match status" value="1"/>
</dbReference>
<dbReference type="GO" id="GO:0044205">
    <property type="term" value="P:'de novo' UMP biosynthetic process"/>
    <property type="evidence" value="ECO:0007669"/>
    <property type="project" value="UniProtKB-UniRule"/>
</dbReference>
<organism evidence="14 15">
    <name type="scientific">Mesoterricola silvestris</name>
    <dbReference type="NCBI Taxonomy" id="2927979"/>
    <lineage>
        <taxon>Bacteria</taxon>
        <taxon>Pseudomonadati</taxon>
        <taxon>Acidobacteriota</taxon>
        <taxon>Holophagae</taxon>
        <taxon>Holophagales</taxon>
        <taxon>Holophagaceae</taxon>
        <taxon>Mesoterricola</taxon>
    </lineage>
</organism>
<comment type="similarity">
    <text evidence="8 9">Belongs to the OMP decarboxylase family. Type 1 subfamily.</text>
</comment>
<feature type="binding site" evidence="9 11">
    <location>
        <position position="38"/>
    </location>
    <ligand>
        <name>substrate</name>
    </ligand>
</feature>
<dbReference type="PANTHER" id="PTHR32119">
    <property type="entry name" value="OROTIDINE 5'-PHOSPHATE DECARBOXYLASE"/>
    <property type="match status" value="1"/>
</dbReference>
<evidence type="ECO:0000313" key="15">
    <source>
        <dbReference type="Proteomes" id="UP001238179"/>
    </source>
</evidence>
<dbReference type="PANTHER" id="PTHR32119:SF2">
    <property type="entry name" value="OROTIDINE 5'-PHOSPHATE DECARBOXYLASE"/>
    <property type="match status" value="1"/>
</dbReference>
<dbReference type="AlphaFoldDB" id="A0AA48GNA8"/>
<keyword evidence="4 9" id="KW-0210">Decarboxylase</keyword>
<dbReference type="GO" id="GO:0006207">
    <property type="term" value="P:'de novo' pyrimidine nucleobase biosynthetic process"/>
    <property type="evidence" value="ECO:0007669"/>
    <property type="project" value="InterPro"/>
</dbReference>
<evidence type="ECO:0000256" key="8">
    <source>
        <dbReference type="ARBA" id="ARBA00061012"/>
    </source>
</evidence>
<gene>
    <name evidence="9 14" type="primary">pyrF</name>
    <name evidence="14" type="ORF">METEAL_37210</name>
</gene>
<dbReference type="SUPFAM" id="SSF51366">
    <property type="entry name" value="Ribulose-phoshate binding barrel"/>
    <property type="match status" value="1"/>
</dbReference>
<comment type="subunit">
    <text evidence="3 9">Homodimer.</text>
</comment>
<name>A0AA48GNA8_9BACT</name>
<accession>A0AA48GNA8</accession>
<dbReference type="InterPro" id="IPR013785">
    <property type="entry name" value="Aldolase_TIM"/>
</dbReference>
<feature type="binding site" evidence="9 11">
    <location>
        <position position="126"/>
    </location>
    <ligand>
        <name>substrate</name>
    </ligand>
</feature>
<feature type="binding site" evidence="9 11">
    <location>
        <position position="187"/>
    </location>
    <ligand>
        <name>substrate</name>
    </ligand>
</feature>
<keyword evidence="15" id="KW-1185">Reference proteome</keyword>
<dbReference type="CDD" id="cd04725">
    <property type="entry name" value="OMP_decarboxylase_like"/>
    <property type="match status" value="1"/>
</dbReference>
<feature type="active site" description="Proton donor" evidence="9">
    <location>
        <position position="66"/>
    </location>
</feature>